<keyword evidence="4" id="KW-1185">Reference proteome</keyword>
<evidence type="ECO:0000313" key="3">
    <source>
        <dbReference type="Ensembl" id="ENSSPUP00000025188.1"/>
    </source>
</evidence>
<feature type="compositionally biased region" description="Basic and acidic residues" evidence="2">
    <location>
        <begin position="231"/>
        <end position="252"/>
    </location>
</feature>
<sequence>MELDEDYPDMNASPLVRFESFDRDDDLIIEFDNMFSSATDIPPSPGNIPATHPLMVRHADHSSLTLGSGSSTTRLAQGIGRSQRTLRQLTANTGHTIHVHYPGTRQPNPPLILQRLLGPSAAADILQLSSSLPLQSRGRARLLVGNDDVHIIARSDDELLDDFFHDQSTATSQAGTLSSIPTALTRWTEECKVLDAESMHDCVSVVKVPIINHLEALRDEELEERREKRRKQLAEEEAKVVDKGKEVDDKEQAAQGAVSQSNGSTEQSLAEGANHPDGFPPVLPAAEGTSAGPKQTLVTLENPQQQVAAGAGELPSELVGQPGTQAAGQLLMPVEQEDSGPGRPGADAEATQMELSPAPTITSLSPERAEDSDALTAVSSQLEGSPMDTSSLASCNLEEGVSEGAGASSTEQAGAGPAVATADTAQQAVGEGLPDTGQQLEDSSLPALSLESSSTRDSAVAIAGADSRGILEEPLPSTSSEEEDPLAGINLPEGVDPSFLAALPDDIRREVLQNQLGIRPPARAAPTATTPAPPVVPNPGLTEVSPEFLAALPPAIQEEVLAQQRAEQQRRELAQSTSSDTPMDPVTFIQTLPSDLRRSVLEDMEDSVLAVMPPDIAAEAQALRREQEARQRQLMHERLFGHSSTSALSAILRSPAFTSRLSGNRGVQYTRLAVQRGGTFQMGGSSSHSRYQLSSVGSNGGCLVHRGSRGSS</sequence>
<dbReference type="Proteomes" id="UP000694392">
    <property type="component" value="Unplaced"/>
</dbReference>
<evidence type="ECO:0000256" key="1">
    <source>
        <dbReference type="ARBA" id="ARBA00022679"/>
    </source>
</evidence>
<name>A0A8D0HPS9_SPHPU</name>
<feature type="compositionally biased region" description="Polar residues" evidence="2">
    <location>
        <begin position="257"/>
        <end position="268"/>
    </location>
</feature>
<dbReference type="InterPro" id="IPR025527">
    <property type="entry name" value="HUWE1/Rev1_UBM"/>
</dbReference>
<organism evidence="3 4">
    <name type="scientific">Sphenodon punctatus</name>
    <name type="common">Tuatara</name>
    <name type="synonym">Hatteria punctata</name>
    <dbReference type="NCBI Taxonomy" id="8508"/>
    <lineage>
        <taxon>Eukaryota</taxon>
        <taxon>Metazoa</taxon>
        <taxon>Chordata</taxon>
        <taxon>Craniata</taxon>
        <taxon>Vertebrata</taxon>
        <taxon>Euteleostomi</taxon>
        <taxon>Lepidosauria</taxon>
        <taxon>Sphenodontia</taxon>
        <taxon>Sphenodontidae</taxon>
        <taxon>Sphenodon</taxon>
    </lineage>
</organism>
<feature type="region of interest" description="Disordered" evidence="2">
    <location>
        <begin position="519"/>
        <end position="539"/>
    </location>
</feature>
<dbReference type="OMA" id="LTHVHEC"/>
<feature type="compositionally biased region" description="Polar residues" evidence="2">
    <location>
        <begin position="292"/>
        <end position="307"/>
    </location>
</feature>
<keyword evidence="1" id="KW-0808">Transferase</keyword>
<feature type="region of interest" description="Disordered" evidence="2">
    <location>
        <begin position="231"/>
        <end position="502"/>
    </location>
</feature>
<dbReference type="AlphaFoldDB" id="A0A8D0HPS9"/>
<feature type="region of interest" description="Disordered" evidence="2">
    <location>
        <begin position="563"/>
        <end position="586"/>
    </location>
</feature>
<dbReference type="GeneTree" id="ENSGT00900000142661"/>
<dbReference type="Ensembl" id="ENSSPUT00000026883.1">
    <property type="protein sequence ID" value="ENSSPUP00000025188.1"/>
    <property type="gene ID" value="ENSSPUG00000019294.1"/>
</dbReference>
<evidence type="ECO:0000256" key="2">
    <source>
        <dbReference type="SAM" id="MobiDB-lite"/>
    </source>
</evidence>
<feature type="compositionally biased region" description="Low complexity" evidence="2">
    <location>
        <begin position="418"/>
        <end position="429"/>
    </location>
</feature>
<feature type="compositionally biased region" description="Low complexity" evidence="2">
    <location>
        <begin position="440"/>
        <end position="453"/>
    </location>
</feature>
<proteinExistence type="predicted"/>
<reference evidence="3" key="1">
    <citation type="submission" date="2025-08" db="UniProtKB">
        <authorList>
            <consortium name="Ensembl"/>
        </authorList>
    </citation>
    <scope>IDENTIFICATION</scope>
</reference>
<dbReference type="Pfam" id="PF14377">
    <property type="entry name" value="UBM"/>
    <property type="match status" value="3"/>
</dbReference>
<feature type="compositionally biased region" description="Polar residues" evidence="2">
    <location>
        <begin position="377"/>
        <end position="394"/>
    </location>
</feature>
<dbReference type="GO" id="GO:0016740">
    <property type="term" value="F:transferase activity"/>
    <property type="evidence" value="ECO:0007669"/>
    <property type="project" value="UniProtKB-KW"/>
</dbReference>
<evidence type="ECO:0000313" key="4">
    <source>
        <dbReference type="Proteomes" id="UP000694392"/>
    </source>
</evidence>
<protein>
    <submittedName>
        <fullName evidence="3">Uncharacterized protein</fullName>
    </submittedName>
</protein>
<accession>A0A8D0HPS9</accession>
<feature type="compositionally biased region" description="Low complexity" evidence="2">
    <location>
        <begin position="519"/>
        <end position="530"/>
    </location>
</feature>
<dbReference type="Gene3D" id="6.10.250.1630">
    <property type="match status" value="1"/>
</dbReference>
<reference evidence="3" key="2">
    <citation type="submission" date="2025-09" db="UniProtKB">
        <authorList>
            <consortium name="Ensembl"/>
        </authorList>
    </citation>
    <scope>IDENTIFICATION</scope>
</reference>